<dbReference type="OrthoDB" id="7643141at2759"/>
<dbReference type="Proteomes" id="UP000887013">
    <property type="component" value="Unassembled WGS sequence"/>
</dbReference>
<evidence type="ECO:0000313" key="2">
    <source>
        <dbReference type="EMBL" id="GFU41674.1"/>
    </source>
</evidence>
<protein>
    <submittedName>
        <fullName evidence="1">Uncharacterized protein</fullName>
    </submittedName>
</protein>
<evidence type="ECO:0000313" key="3">
    <source>
        <dbReference type="Proteomes" id="UP000887013"/>
    </source>
</evidence>
<sequence>MVGKSKAVHAKTSSIYSVCKWPHIVVERNLFRRGFALREVSVPTELTLGHLRYRLTGIPLQLNSLPDAFCGADHLTAEWH</sequence>
<dbReference type="EMBL" id="BMAW01035884">
    <property type="protein sequence ID" value="GFU41674.1"/>
    <property type="molecule type" value="Genomic_DNA"/>
</dbReference>
<proteinExistence type="predicted"/>
<dbReference type="AlphaFoldDB" id="A0A8X6P4Y3"/>
<dbReference type="EMBL" id="BMAW01064891">
    <property type="protein sequence ID" value="GFT47698.1"/>
    <property type="molecule type" value="Genomic_DNA"/>
</dbReference>
<name>A0A8X6P4Y3_NEPPI</name>
<organism evidence="1 3">
    <name type="scientific">Nephila pilipes</name>
    <name type="common">Giant wood spider</name>
    <name type="synonym">Nephila maculata</name>
    <dbReference type="NCBI Taxonomy" id="299642"/>
    <lineage>
        <taxon>Eukaryota</taxon>
        <taxon>Metazoa</taxon>
        <taxon>Ecdysozoa</taxon>
        <taxon>Arthropoda</taxon>
        <taxon>Chelicerata</taxon>
        <taxon>Arachnida</taxon>
        <taxon>Araneae</taxon>
        <taxon>Araneomorphae</taxon>
        <taxon>Entelegynae</taxon>
        <taxon>Araneoidea</taxon>
        <taxon>Nephilidae</taxon>
        <taxon>Nephila</taxon>
    </lineage>
</organism>
<keyword evidence="3" id="KW-1185">Reference proteome</keyword>
<comment type="caution">
    <text evidence="1">The sequence shown here is derived from an EMBL/GenBank/DDBJ whole genome shotgun (WGS) entry which is preliminary data.</text>
</comment>
<evidence type="ECO:0000313" key="1">
    <source>
        <dbReference type="EMBL" id="GFT47698.1"/>
    </source>
</evidence>
<accession>A0A8X6P4Y3</accession>
<reference evidence="1" key="1">
    <citation type="submission" date="2020-08" db="EMBL/GenBank/DDBJ databases">
        <title>Multicomponent nature underlies the extraordinary mechanical properties of spider dragline silk.</title>
        <authorList>
            <person name="Kono N."/>
            <person name="Nakamura H."/>
            <person name="Mori M."/>
            <person name="Yoshida Y."/>
            <person name="Ohtoshi R."/>
            <person name="Malay A.D."/>
            <person name="Moran D.A.P."/>
            <person name="Tomita M."/>
            <person name="Numata K."/>
            <person name="Arakawa K."/>
        </authorList>
    </citation>
    <scope>NUCLEOTIDE SEQUENCE</scope>
</reference>
<gene>
    <name evidence="1" type="ORF">NPIL_354061</name>
    <name evidence="2" type="ORF">NPIL_645751</name>
</gene>